<feature type="region of interest" description="Disordered" evidence="1">
    <location>
        <begin position="1"/>
        <end position="20"/>
    </location>
</feature>
<dbReference type="AlphaFoldDB" id="A0A329QFQ5"/>
<evidence type="ECO:0000256" key="2">
    <source>
        <dbReference type="SAM" id="Phobius"/>
    </source>
</evidence>
<evidence type="ECO:0000313" key="4">
    <source>
        <dbReference type="Proteomes" id="UP000250642"/>
    </source>
</evidence>
<feature type="transmembrane region" description="Helical" evidence="2">
    <location>
        <begin position="192"/>
        <end position="212"/>
    </location>
</feature>
<feature type="transmembrane region" description="Helical" evidence="2">
    <location>
        <begin position="83"/>
        <end position="105"/>
    </location>
</feature>
<feature type="transmembrane region" description="Helical" evidence="2">
    <location>
        <begin position="37"/>
        <end position="63"/>
    </location>
</feature>
<dbReference type="Proteomes" id="UP000250642">
    <property type="component" value="Unassembled WGS sequence"/>
</dbReference>
<protein>
    <submittedName>
        <fullName evidence="3">DUF1275 domain-containing protein</fullName>
    </submittedName>
</protein>
<name>A0A329QFQ5_9BACL</name>
<accession>A0A329QFQ5</accession>
<feature type="transmembrane region" description="Helical" evidence="2">
    <location>
        <begin position="112"/>
        <end position="135"/>
    </location>
</feature>
<dbReference type="InterPro" id="IPR010699">
    <property type="entry name" value="DUF1275"/>
</dbReference>
<keyword evidence="2" id="KW-0812">Transmembrane</keyword>
<feature type="transmembrane region" description="Helical" evidence="2">
    <location>
        <begin position="163"/>
        <end position="180"/>
    </location>
</feature>
<evidence type="ECO:0000256" key="1">
    <source>
        <dbReference type="SAM" id="MobiDB-lite"/>
    </source>
</evidence>
<dbReference type="PANTHER" id="PTHR37314:SF4">
    <property type="entry name" value="UPF0700 TRANSMEMBRANE PROTEIN YOAK"/>
    <property type="match status" value="1"/>
</dbReference>
<dbReference type="Pfam" id="PF06912">
    <property type="entry name" value="DUF1275"/>
    <property type="match status" value="1"/>
</dbReference>
<organism evidence="3 4">
    <name type="scientific">Paenibacillus taichungensis</name>
    <dbReference type="NCBI Taxonomy" id="484184"/>
    <lineage>
        <taxon>Bacteria</taxon>
        <taxon>Bacillati</taxon>
        <taxon>Bacillota</taxon>
        <taxon>Bacilli</taxon>
        <taxon>Bacillales</taxon>
        <taxon>Paenibacillaceae</taxon>
        <taxon>Paenibacillus</taxon>
    </lineage>
</organism>
<keyword evidence="2" id="KW-1133">Transmembrane helix</keyword>
<comment type="caution">
    <text evidence="3">The sequence shown here is derived from an EMBL/GenBank/DDBJ whole genome shotgun (WGS) entry which is preliminary data.</text>
</comment>
<dbReference type="PANTHER" id="PTHR37314">
    <property type="entry name" value="SLR0142 PROTEIN"/>
    <property type="match status" value="1"/>
</dbReference>
<reference evidence="3 4" key="1">
    <citation type="submission" date="2018-04" db="EMBL/GenBank/DDBJ databases">
        <title>Paenibacillus taichungensis Genome sequencing and assembly.</title>
        <authorList>
            <person name="Xu J."/>
            <person name="Rensing C."/>
            <person name="Mazhar H.S."/>
        </authorList>
    </citation>
    <scope>NUCLEOTIDE SEQUENCE [LARGE SCALE GENOMIC DNA]</scope>
    <source>
        <strain evidence="3 4">NC1</strain>
    </source>
</reference>
<keyword evidence="2" id="KW-0472">Membrane</keyword>
<dbReference type="EMBL" id="QEVW01000026">
    <property type="protein sequence ID" value="RAW10152.1"/>
    <property type="molecule type" value="Genomic_DNA"/>
</dbReference>
<evidence type="ECO:0000313" key="3">
    <source>
        <dbReference type="EMBL" id="RAW10152.1"/>
    </source>
</evidence>
<proteinExistence type="predicted"/>
<feature type="transmembrane region" description="Helical" evidence="2">
    <location>
        <begin position="218"/>
        <end position="237"/>
    </location>
</feature>
<gene>
    <name evidence="3" type="ORF">DC345_29225</name>
</gene>
<sequence length="244" mass="25820">MEKGLDIMVSDSASDSASDRKRVGHTVERLEPGLSRLLLSCVLVLISGFIDAVGYLQLGKIYLSFMSGNSTKLGIALFEGDSAVLTNIGLVIFLFVVGAFIGTLITDRSGKWRLAGILGFESLLFAGAIVFLLFLETQSVLFPIAVAMGMQNTMHQMVAHADVGKGFVTGTLFGIGQALAKAVRGKAPASEWAVLALSWVIFVIGAALGALLLIQGSLLLALSASLALLLLLIPYVLHVQRDLT</sequence>